<protein>
    <submittedName>
        <fullName evidence="1">Uncharacterized protein</fullName>
    </submittedName>
</protein>
<dbReference type="RefSeq" id="WP_106170119.1">
    <property type="nucleotide sequence ID" value="NZ_JAVKZF010000001.1"/>
</dbReference>
<dbReference type="Proteomes" id="UP000282574">
    <property type="component" value="Unassembled WGS sequence"/>
</dbReference>
<dbReference type="Pfam" id="PF05014">
    <property type="entry name" value="Nuc_deoxyrib_tr"/>
    <property type="match status" value="1"/>
</dbReference>
<dbReference type="Gene3D" id="3.40.50.450">
    <property type="match status" value="1"/>
</dbReference>
<comment type="caution">
    <text evidence="1">The sequence shown here is derived from an EMBL/GenBank/DDBJ whole genome shotgun (WGS) entry which is preliminary data.</text>
</comment>
<dbReference type="EMBL" id="RSCK01000068">
    <property type="protein sequence ID" value="RUT06351.1"/>
    <property type="molecule type" value="Genomic_DNA"/>
</dbReference>
<evidence type="ECO:0000313" key="1">
    <source>
        <dbReference type="EMBL" id="RUT06351.1"/>
    </source>
</evidence>
<name>A0AB37UDR1_9CYAN</name>
<gene>
    <name evidence="1" type="ORF">DSM107010_52960</name>
</gene>
<accession>A0AB37UDR1</accession>
<dbReference type="SUPFAM" id="SSF52309">
    <property type="entry name" value="N-(deoxy)ribosyltransferase-like"/>
    <property type="match status" value="1"/>
</dbReference>
<dbReference type="InterPro" id="IPR007710">
    <property type="entry name" value="Nucleoside_deoxyribTrfase"/>
</dbReference>
<dbReference type="AlphaFoldDB" id="A0AB37UDR1"/>
<evidence type="ECO:0000313" key="2">
    <source>
        <dbReference type="Proteomes" id="UP000282574"/>
    </source>
</evidence>
<sequence length="219" mass="24384">MVRPKKVYFAGKVNHGGGYRGKLLGNPRVMSDGYKTYHIGNYAIDYHGAFAISCDHGCFHGDGDHGWGFGNVDYECGQFVDELSNGASVKWDVATTKPHEDGVYVNGYFSSREDLVKRCFNQIQTCDAVHAYIDSFDCYGTLVELGYAAALNKPTYIVLAPNVSQDVSILEKDELWFVKHTPNIKSIKYDGGETFIHTDLLVPSSVEESPSAFRSRLKF</sequence>
<reference evidence="1 2" key="1">
    <citation type="journal article" date="2019" name="Genome Biol. Evol.">
        <title>Day and night: Metabolic profiles and evolutionary relationships of six axenic non-marine cyanobacteria.</title>
        <authorList>
            <person name="Will S.E."/>
            <person name="Henke P."/>
            <person name="Boedeker C."/>
            <person name="Huang S."/>
            <person name="Brinkmann H."/>
            <person name="Rohde M."/>
            <person name="Jarek M."/>
            <person name="Friedl T."/>
            <person name="Seufert S."/>
            <person name="Schumacher M."/>
            <person name="Overmann J."/>
            <person name="Neumann-Schaal M."/>
            <person name="Petersen J."/>
        </authorList>
    </citation>
    <scope>NUCLEOTIDE SEQUENCE [LARGE SCALE GENOMIC DNA]</scope>
    <source>
        <strain evidence="1 2">SAG 39.79</strain>
    </source>
</reference>
<keyword evidence="2" id="KW-1185">Reference proteome</keyword>
<organism evidence="1 2">
    <name type="scientific">Chroococcidiopsis cubana SAG 39.79</name>
    <dbReference type="NCBI Taxonomy" id="388085"/>
    <lineage>
        <taxon>Bacteria</taxon>
        <taxon>Bacillati</taxon>
        <taxon>Cyanobacteriota</taxon>
        <taxon>Cyanophyceae</taxon>
        <taxon>Chroococcidiopsidales</taxon>
        <taxon>Chroococcidiopsidaceae</taxon>
        <taxon>Chroococcidiopsis</taxon>
    </lineage>
</organism>
<proteinExistence type="predicted"/>